<feature type="transmembrane region" description="Helical" evidence="1">
    <location>
        <begin position="99"/>
        <end position="118"/>
    </location>
</feature>
<protein>
    <submittedName>
        <fullName evidence="2">Uncharacterized protein</fullName>
    </submittedName>
</protein>
<accession>A0A4P9A3Q7</accession>
<evidence type="ECO:0000313" key="3">
    <source>
        <dbReference type="Proteomes" id="UP000310639"/>
    </source>
</evidence>
<sequence>MFLVGIFQWWYGTGLYKHVRQVYVGLLKTADFFSIGLLLKTLFNPFRQISAGVVQGGLPEQFRAFLDRSFSRVFGAFLRTILIAVGLVCLLARLLWSVLIIAAWLLLPLAPLIGIVFWQMGVAS</sequence>
<keyword evidence="3" id="KW-1185">Reference proteome</keyword>
<keyword evidence="1" id="KW-0472">Membrane</keyword>
<dbReference type="RefSeq" id="WP_138079405.1">
    <property type="nucleotide sequence ID" value="NZ_CP040004.1"/>
</dbReference>
<name>A0A4P9A3Q7_9BACT</name>
<gene>
    <name evidence="2" type="ORF">FBF37_03160</name>
</gene>
<dbReference type="AlphaFoldDB" id="A0A4P9A3Q7"/>
<proteinExistence type="predicted"/>
<reference evidence="2 3" key="1">
    <citation type="submission" date="2019-04" db="EMBL/GenBank/DDBJ databases">
        <title>Saccharibacteria TM7 genomes.</title>
        <authorList>
            <person name="Bor B."/>
            <person name="He X."/>
            <person name="Chen T."/>
            <person name="Dewhirst F.E."/>
        </authorList>
    </citation>
    <scope>NUCLEOTIDE SEQUENCE [LARGE SCALE GENOMIC DNA]</scope>
    <source>
        <strain evidence="2 3">BB001</strain>
    </source>
</reference>
<organism evidence="2 3">
    <name type="scientific">Candidatus Nanosynbacter featherlites</name>
    <dbReference type="NCBI Taxonomy" id="2572088"/>
    <lineage>
        <taxon>Bacteria</taxon>
        <taxon>Candidatus Saccharimonadota</taxon>
        <taxon>Candidatus Saccharimonadia</taxon>
        <taxon>Candidatus Nanosynbacterales</taxon>
        <taxon>Candidatus Nanosynbacteraceae</taxon>
        <taxon>Candidatus Nanosynbacter</taxon>
    </lineage>
</organism>
<dbReference type="EMBL" id="CP040004">
    <property type="protein sequence ID" value="QCT42442.1"/>
    <property type="molecule type" value="Genomic_DNA"/>
</dbReference>
<feature type="transmembrane region" description="Helical" evidence="1">
    <location>
        <begin position="73"/>
        <end position="93"/>
    </location>
</feature>
<evidence type="ECO:0000256" key="1">
    <source>
        <dbReference type="SAM" id="Phobius"/>
    </source>
</evidence>
<keyword evidence="1" id="KW-1133">Transmembrane helix</keyword>
<evidence type="ECO:0000313" key="2">
    <source>
        <dbReference type="EMBL" id="QCT42442.1"/>
    </source>
</evidence>
<dbReference type="Proteomes" id="UP000310639">
    <property type="component" value="Chromosome"/>
</dbReference>
<dbReference type="KEGG" id="nft:FBF37_03160"/>
<keyword evidence="1" id="KW-0812">Transmembrane</keyword>
<dbReference type="OrthoDB" id="9789654at2"/>